<accession>A0ACB8W9U3</accession>
<name>A0ACB8W9U3_9TELE</name>
<dbReference type="Proteomes" id="UP000831701">
    <property type="component" value="Chromosome 13"/>
</dbReference>
<evidence type="ECO:0000313" key="1">
    <source>
        <dbReference type="EMBL" id="KAI3364516.1"/>
    </source>
</evidence>
<feature type="non-terminal residue" evidence="1">
    <location>
        <position position="1"/>
    </location>
</feature>
<sequence length="276" mass="30470">AGSRFTSTIMDLRESRVFAAPPPAKDGPRSGHRVREIQVTGAAELRCPADRASVRVGVGSSKGSVSEVTSSVSRRLEYILQTVRQHGVSDEDTMVRRFLQREAEQYHMDAEALSSHTRVVICSHRAYICVCVWGGCSMYNSVLPQVVVTFSDFEKMEQVCSVLLEKLDKSVCVGTPQFYHSADCLSQLRRRACVSAVENAQQKAQEVSQLLGQTLGPPLLVKEEETKEWRSEDVEEDGGRGQGAAALSRLPHTPTITASSRVSLSFSLRDRSRKNL</sequence>
<keyword evidence="2" id="KW-1185">Reference proteome</keyword>
<proteinExistence type="predicted"/>
<reference evidence="1" key="1">
    <citation type="submission" date="2022-04" db="EMBL/GenBank/DDBJ databases">
        <title>Jade perch genome.</title>
        <authorList>
            <person name="Chao B."/>
        </authorList>
    </citation>
    <scope>NUCLEOTIDE SEQUENCE</scope>
    <source>
        <strain evidence="1">CB-2022</strain>
    </source>
</reference>
<organism evidence="1 2">
    <name type="scientific">Scortum barcoo</name>
    <name type="common">barcoo grunter</name>
    <dbReference type="NCBI Taxonomy" id="214431"/>
    <lineage>
        <taxon>Eukaryota</taxon>
        <taxon>Metazoa</taxon>
        <taxon>Chordata</taxon>
        <taxon>Craniata</taxon>
        <taxon>Vertebrata</taxon>
        <taxon>Euteleostomi</taxon>
        <taxon>Actinopterygii</taxon>
        <taxon>Neopterygii</taxon>
        <taxon>Teleostei</taxon>
        <taxon>Neoteleostei</taxon>
        <taxon>Acanthomorphata</taxon>
        <taxon>Eupercaria</taxon>
        <taxon>Centrarchiformes</taxon>
        <taxon>Terapontoidei</taxon>
        <taxon>Terapontidae</taxon>
        <taxon>Scortum</taxon>
    </lineage>
</organism>
<comment type="caution">
    <text evidence="1">The sequence shown here is derived from an EMBL/GenBank/DDBJ whole genome shotgun (WGS) entry which is preliminary data.</text>
</comment>
<protein>
    <submittedName>
        <fullName evidence="1">Uncharacterized protein</fullName>
    </submittedName>
</protein>
<gene>
    <name evidence="1" type="ORF">L3Q82_011305</name>
</gene>
<evidence type="ECO:0000313" key="2">
    <source>
        <dbReference type="Proteomes" id="UP000831701"/>
    </source>
</evidence>
<dbReference type="EMBL" id="CM041543">
    <property type="protein sequence ID" value="KAI3364516.1"/>
    <property type="molecule type" value="Genomic_DNA"/>
</dbReference>